<evidence type="ECO:0000313" key="9">
    <source>
        <dbReference type="Proteomes" id="UP001196530"/>
    </source>
</evidence>
<evidence type="ECO:0000256" key="4">
    <source>
        <dbReference type="ARBA" id="ARBA00042988"/>
    </source>
</evidence>
<protein>
    <recommendedName>
        <fullName evidence="3">D-xylose 1-dehydrogenase (NADP(+), D-xylono-1,5-lactone-forming)</fullName>
        <ecNumber evidence="3">1.1.1.179</ecNumber>
    </recommendedName>
    <alternativeName>
        <fullName evidence="4">D-xylose-NADP dehydrogenase</fullName>
    </alternativeName>
</protein>
<dbReference type="EMBL" id="JAHLUX010000006">
    <property type="protein sequence ID" value="KAG7818389.1"/>
    <property type="molecule type" value="Genomic_DNA"/>
</dbReference>
<dbReference type="Gene3D" id="3.30.360.10">
    <property type="entry name" value="Dihydrodipicolinate Reductase, domain 2"/>
    <property type="match status" value="1"/>
</dbReference>
<evidence type="ECO:0000259" key="7">
    <source>
        <dbReference type="Pfam" id="PF22725"/>
    </source>
</evidence>
<comment type="catalytic activity">
    <reaction evidence="5">
        <text>D-xylose + NADP(+) = D-xylono-1,5-lactone + NADPH + H(+)</text>
        <dbReference type="Rhea" id="RHEA:22000"/>
        <dbReference type="ChEBI" id="CHEBI:15378"/>
        <dbReference type="ChEBI" id="CHEBI:15867"/>
        <dbReference type="ChEBI" id="CHEBI:53455"/>
        <dbReference type="ChEBI" id="CHEBI:57783"/>
        <dbReference type="ChEBI" id="CHEBI:58349"/>
        <dbReference type="EC" id="1.1.1.179"/>
    </reaction>
</comment>
<dbReference type="GO" id="GO:0047837">
    <property type="term" value="F:D-xylose 1-dehydrogenase (NADP+) activity"/>
    <property type="evidence" value="ECO:0007669"/>
    <property type="project" value="UniProtKB-EC"/>
</dbReference>
<dbReference type="Pfam" id="PF22725">
    <property type="entry name" value="GFO_IDH_MocA_C3"/>
    <property type="match status" value="1"/>
</dbReference>
<comment type="similarity">
    <text evidence="1">Belongs to the Gfo/Idh/MocA family.</text>
</comment>
<reference evidence="8" key="1">
    <citation type="journal article" date="2021" name="G3 (Bethesda)">
        <title>Genomic diversity, chromosomal rearrangements, and interspecies hybridization in the ogataea polymorpha species complex.</title>
        <authorList>
            <person name="Hanson S.J."/>
            <person name="Cinneide E.O."/>
            <person name="Salzberg L.I."/>
            <person name="Wolfe K.H."/>
            <person name="McGowan J."/>
            <person name="Fitzpatrick D.A."/>
            <person name="Matlin K."/>
        </authorList>
    </citation>
    <scope>NUCLEOTIDE SEQUENCE</scope>
    <source>
        <strain evidence="8">61-244</strain>
    </source>
</reference>
<dbReference type="Pfam" id="PF01408">
    <property type="entry name" value="GFO_IDH_MocA"/>
    <property type="match status" value="1"/>
</dbReference>
<dbReference type="SUPFAM" id="SSF51735">
    <property type="entry name" value="NAD(P)-binding Rossmann-fold domains"/>
    <property type="match status" value="1"/>
</dbReference>
<dbReference type="PANTHER" id="PTHR22604">
    <property type="entry name" value="OXIDOREDUCTASES"/>
    <property type="match status" value="1"/>
</dbReference>
<dbReference type="InterPro" id="IPR036291">
    <property type="entry name" value="NAD(P)-bd_dom_sf"/>
</dbReference>
<evidence type="ECO:0000256" key="1">
    <source>
        <dbReference type="ARBA" id="ARBA00010928"/>
    </source>
</evidence>
<dbReference type="GO" id="GO:0000166">
    <property type="term" value="F:nucleotide binding"/>
    <property type="evidence" value="ECO:0007669"/>
    <property type="project" value="InterPro"/>
</dbReference>
<dbReference type="SUPFAM" id="SSF55347">
    <property type="entry name" value="Glyceraldehyde-3-phosphate dehydrogenase-like, C-terminal domain"/>
    <property type="match status" value="1"/>
</dbReference>
<comment type="caution">
    <text evidence="8">The sequence shown here is derived from an EMBL/GenBank/DDBJ whole genome shotgun (WGS) entry which is preliminary data.</text>
</comment>
<dbReference type="RefSeq" id="XP_043059643.1">
    <property type="nucleotide sequence ID" value="XM_043203972.1"/>
</dbReference>
<dbReference type="InterPro" id="IPR050984">
    <property type="entry name" value="Gfo/Idh/MocA_domain"/>
</dbReference>
<evidence type="ECO:0000256" key="3">
    <source>
        <dbReference type="ARBA" id="ARBA00038984"/>
    </source>
</evidence>
<dbReference type="AlphaFoldDB" id="A0AAN6DGI9"/>
<dbReference type="InterPro" id="IPR055170">
    <property type="entry name" value="GFO_IDH_MocA-like_dom"/>
</dbReference>
<sequence length="359" mass="40067">MTDTTTKIHLRWGIVGLGQFAAKWASDVLLNYHLDSINGKHVTHELRAVVSTSSLSKAQQFVSLLSCKDKQPTLYDSYQKFLEDEEIDIVYIAAPNAFHYTLAKQALEAGKHILVEKTFTLNHKQAVRLQEISARKNLLVVHGVWTRFLPTTKKLVQLVEDGKVGIVRRVQADLSHNCPYDSSSRLFNPELGAGVLLDNLIYSITWTDMLLLSKTETNPSISSWAIKSKEAPEIDVSTSITLLFDDLLASGTATGSFLTESPKESVLIEGDKGYIKIGRTSRPSYATFTSSTGQEEQLDLPVIEGIGYYYEANAAAIAIGNKQNDLTEYPIKDTIRVLQIFDRCRRDNKISFPESVESF</sequence>
<dbReference type="Gene3D" id="3.40.50.720">
    <property type="entry name" value="NAD(P)-binding Rossmann-like Domain"/>
    <property type="match status" value="1"/>
</dbReference>
<feature type="domain" description="Gfo/Idh/MocA-like oxidoreductase N-terminal" evidence="6">
    <location>
        <begin position="10"/>
        <end position="141"/>
    </location>
</feature>
<evidence type="ECO:0000313" key="8">
    <source>
        <dbReference type="EMBL" id="KAG7818389.1"/>
    </source>
</evidence>
<evidence type="ECO:0000256" key="5">
    <source>
        <dbReference type="ARBA" id="ARBA00049233"/>
    </source>
</evidence>
<dbReference type="InterPro" id="IPR000683">
    <property type="entry name" value="Gfo/Idh/MocA-like_OxRdtase_N"/>
</dbReference>
<keyword evidence="2" id="KW-0560">Oxidoreductase</keyword>
<evidence type="ECO:0000259" key="6">
    <source>
        <dbReference type="Pfam" id="PF01408"/>
    </source>
</evidence>
<evidence type="ECO:0000256" key="2">
    <source>
        <dbReference type="ARBA" id="ARBA00023002"/>
    </source>
</evidence>
<name>A0AAN6DGI9_PICAN</name>
<proteinExistence type="inferred from homology"/>
<dbReference type="EC" id="1.1.1.179" evidence="3"/>
<accession>A0AAN6DGI9</accession>
<dbReference type="GeneID" id="66127441"/>
<dbReference type="Proteomes" id="UP001196530">
    <property type="component" value="Unassembled WGS sequence"/>
</dbReference>
<gene>
    <name evidence="8" type="ORF">KL928_003390</name>
</gene>
<dbReference type="PANTHER" id="PTHR22604:SF105">
    <property type="entry name" value="TRANS-1,2-DIHYDROBENZENE-1,2-DIOL DEHYDROGENASE"/>
    <property type="match status" value="1"/>
</dbReference>
<organism evidence="8 9">
    <name type="scientific">Pichia angusta</name>
    <name type="common">Yeast</name>
    <name type="synonym">Hansenula polymorpha</name>
    <dbReference type="NCBI Taxonomy" id="870730"/>
    <lineage>
        <taxon>Eukaryota</taxon>
        <taxon>Fungi</taxon>
        <taxon>Dikarya</taxon>
        <taxon>Ascomycota</taxon>
        <taxon>Saccharomycotina</taxon>
        <taxon>Pichiomycetes</taxon>
        <taxon>Pichiales</taxon>
        <taxon>Pichiaceae</taxon>
        <taxon>Ogataea</taxon>
    </lineage>
</organism>
<feature type="domain" description="GFO/IDH/MocA-like oxidoreductase" evidence="7">
    <location>
        <begin position="153"/>
        <end position="275"/>
    </location>
</feature>